<evidence type="ECO:0000256" key="3">
    <source>
        <dbReference type="ARBA" id="ARBA00022692"/>
    </source>
</evidence>
<keyword evidence="9" id="KW-1185">Reference proteome</keyword>
<dbReference type="GO" id="GO:0016020">
    <property type="term" value="C:membrane"/>
    <property type="evidence" value="ECO:0007669"/>
    <property type="project" value="UniProtKB-SubCell"/>
</dbReference>
<reference evidence="8 9" key="1">
    <citation type="submission" date="2016-05" db="EMBL/GenBank/DDBJ databases">
        <title>Microbial solvent formation.</title>
        <authorList>
            <person name="Poehlein A."/>
            <person name="Montoya Solano J.D."/>
            <person name="Flitsch S."/>
            <person name="Krabben P."/>
            <person name="Duerre P."/>
            <person name="Daniel R."/>
        </authorList>
    </citation>
    <scope>NUCLEOTIDE SEQUENCE [LARGE SCALE GENOMIC DNA]</scope>
    <source>
        <strain evidence="8 9">DSM 2619</strain>
    </source>
</reference>
<feature type="transmembrane region" description="Helical" evidence="6">
    <location>
        <begin position="67"/>
        <end position="89"/>
    </location>
</feature>
<dbReference type="Gene3D" id="1.10.3730.20">
    <property type="match status" value="2"/>
</dbReference>
<evidence type="ECO:0000256" key="1">
    <source>
        <dbReference type="ARBA" id="ARBA00004141"/>
    </source>
</evidence>
<keyword evidence="4 6" id="KW-1133">Transmembrane helix</keyword>
<proteinExistence type="inferred from homology"/>
<feature type="transmembrane region" description="Helical" evidence="6">
    <location>
        <begin position="154"/>
        <end position="172"/>
    </location>
</feature>
<protein>
    <submittedName>
        <fullName evidence="8">Putative inner membrane transporter YicL</fullName>
    </submittedName>
</protein>
<dbReference type="STRING" id="29367.CLPUN_44530"/>
<evidence type="ECO:0000313" key="8">
    <source>
        <dbReference type="EMBL" id="OOM73699.1"/>
    </source>
</evidence>
<sequence length="296" mass="32186">MEKKLATVYTLIAASLWGTIGLFVNILTSYGLTSIQLTVMRFMISTVIIGVYIGLKDKKKYVIQWKDLKWFFVTGVLCVLFFNVSYAIAIKQSSMSVAAVLLYTSPIIVTLISISVFGEILTKRKCMAVIFSVLGCALVSANTSKGSTSVSVEAFLWGMGAATGYAMYSVLTRVLLKKYTSITILFYTFVFASVVGGSSCRIDQLLPIFINNTDACLIVLISALLCNAIPYFLYSNALSMMEASNVSIIASIEPIVATLVGALVFKENITIYSVIGILSVLCSIIILNKSNKNGEM</sequence>
<evidence type="ECO:0000256" key="6">
    <source>
        <dbReference type="SAM" id="Phobius"/>
    </source>
</evidence>
<keyword evidence="5 6" id="KW-0472">Membrane</keyword>
<comment type="similarity">
    <text evidence="2">Belongs to the EamA transporter family.</text>
</comment>
<dbReference type="RefSeq" id="WP_158078823.1">
    <property type="nucleotide sequence ID" value="NZ_LZZM01000212.1"/>
</dbReference>
<dbReference type="AlphaFoldDB" id="A0A1S8T7U6"/>
<evidence type="ECO:0000256" key="2">
    <source>
        <dbReference type="ARBA" id="ARBA00007362"/>
    </source>
</evidence>
<gene>
    <name evidence="8" type="primary">yicL_2</name>
    <name evidence="8" type="ORF">CLPUN_44530</name>
</gene>
<keyword evidence="3 6" id="KW-0812">Transmembrane</keyword>
<dbReference type="InterPro" id="IPR050638">
    <property type="entry name" value="AA-Vitamin_Transporters"/>
</dbReference>
<feature type="transmembrane region" description="Helical" evidence="6">
    <location>
        <begin position="126"/>
        <end position="142"/>
    </location>
</feature>
<feature type="transmembrane region" description="Helical" evidence="6">
    <location>
        <begin position="179"/>
        <end position="197"/>
    </location>
</feature>
<dbReference type="PANTHER" id="PTHR32322">
    <property type="entry name" value="INNER MEMBRANE TRANSPORTER"/>
    <property type="match status" value="1"/>
</dbReference>
<accession>A0A1S8T7U6</accession>
<evidence type="ECO:0000259" key="7">
    <source>
        <dbReference type="Pfam" id="PF00892"/>
    </source>
</evidence>
<dbReference type="PANTHER" id="PTHR32322:SF2">
    <property type="entry name" value="EAMA DOMAIN-CONTAINING PROTEIN"/>
    <property type="match status" value="1"/>
</dbReference>
<dbReference type="InterPro" id="IPR000620">
    <property type="entry name" value="EamA_dom"/>
</dbReference>
<dbReference type="EMBL" id="LZZM01000212">
    <property type="protein sequence ID" value="OOM73699.1"/>
    <property type="molecule type" value="Genomic_DNA"/>
</dbReference>
<name>A0A1S8T7U6_9CLOT</name>
<feature type="transmembrane region" description="Helical" evidence="6">
    <location>
        <begin position="95"/>
        <end position="114"/>
    </location>
</feature>
<feature type="transmembrane region" description="Helical" evidence="6">
    <location>
        <begin position="217"/>
        <end position="234"/>
    </location>
</feature>
<evidence type="ECO:0000313" key="9">
    <source>
        <dbReference type="Proteomes" id="UP000190890"/>
    </source>
</evidence>
<feature type="transmembrane region" description="Helical" evidence="6">
    <location>
        <begin position="246"/>
        <end position="265"/>
    </location>
</feature>
<organism evidence="8 9">
    <name type="scientific">Clostridium puniceum</name>
    <dbReference type="NCBI Taxonomy" id="29367"/>
    <lineage>
        <taxon>Bacteria</taxon>
        <taxon>Bacillati</taxon>
        <taxon>Bacillota</taxon>
        <taxon>Clostridia</taxon>
        <taxon>Eubacteriales</taxon>
        <taxon>Clostridiaceae</taxon>
        <taxon>Clostridium</taxon>
    </lineage>
</organism>
<dbReference type="Pfam" id="PF00892">
    <property type="entry name" value="EamA"/>
    <property type="match status" value="2"/>
</dbReference>
<comment type="subcellular location">
    <subcellularLocation>
        <location evidence="1">Membrane</location>
        <topology evidence="1">Multi-pass membrane protein</topology>
    </subcellularLocation>
</comment>
<evidence type="ECO:0000256" key="4">
    <source>
        <dbReference type="ARBA" id="ARBA00022989"/>
    </source>
</evidence>
<feature type="transmembrane region" description="Helical" evidence="6">
    <location>
        <begin position="34"/>
        <end position="55"/>
    </location>
</feature>
<feature type="transmembrane region" description="Helical" evidence="6">
    <location>
        <begin position="7"/>
        <end position="28"/>
    </location>
</feature>
<dbReference type="InterPro" id="IPR037185">
    <property type="entry name" value="EmrE-like"/>
</dbReference>
<feature type="domain" description="EamA" evidence="7">
    <location>
        <begin position="155"/>
        <end position="288"/>
    </location>
</feature>
<comment type="caution">
    <text evidence="8">The sequence shown here is derived from an EMBL/GenBank/DDBJ whole genome shotgun (WGS) entry which is preliminary data.</text>
</comment>
<dbReference type="OrthoDB" id="6707571at2"/>
<evidence type="ECO:0000256" key="5">
    <source>
        <dbReference type="ARBA" id="ARBA00023136"/>
    </source>
</evidence>
<feature type="transmembrane region" description="Helical" evidence="6">
    <location>
        <begin position="271"/>
        <end position="288"/>
    </location>
</feature>
<dbReference type="SUPFAM" id="SSF103481">
    <property type="entry name" value="Multidrug resistance efflux transporter EmrE"/>
    <property type="match status" value="2"/>
</dbReference>
<feature type="domain" description="EamA" evidence="7">
    <location>
        <begin position="8"/>
        <end position="140"/>
    </location>
</feature>
<dbReference type="Proteomes" id="UP000190890">
    <property type="component" value="Unassembled WGS sequence"/>
</dbReference>